<dbReference type="InterPro" id="IPR046807">
    <property type="entry name" value="Tra1_central"/>
</dbReference>
<name>A0AAV6U512_9ARAC</name>
<dbReference type="Pfam" id="PF20175">
    <property type="entry name" value="Tra1_central"/>
    <property type="match status" value="1"/>
</dbReference>
<dbReference type="Proteomes" id="UP000827092">
    <property type="component" value="Unassembled WGS sequence"/>
</dbReference>
<evidence type="ECO:0000313" key="3">
    <source>
        <dbReference type="Proteomes" id="UP000827092"/>
    </source>
</evidence>
<reference evidence="2 3" key="1">
    <citation type="journal article" date="2022" name="Nat. Ecol. Evol.">
        <title>A masculinizing supergene underlies an exaggerated male reproductive morph in a spider.</title>
        <authorList>
            <person name="Hendrickx F."/>
            <person name="De Corte Z."/>
            <person name="Sonet G."/>
            <person name="Van Belleghem S.M."/>
            <person name="Kostlbacher S."/>
            <person name="Vangestel C."/>
        </authorList>
    </citation>
    <scope>NUCLEOTIDE SEQUENCE [LARGE SCALE GENOMIC DNA]</scope>
    <source>
        <strain evidence="2">W744_W776</strain>
    </source>
</reference>
<feature type="compositionally biased region" description="Acidic residues" evidence="1">
    <location>
        <begin position="420"/>
        <end position="436"/>
    </location>
</feature>
<dbReference type="AlphaFoldDB" id="A0AAV6U512"/>
<dbReference type="EMBL" id="JAFNEN010000671">
    <property type="protein sequence ID" value="KAG8178734.1"/>
    <property type="molecule type" value="Genomic_DNA"/>
</dbReference>
<gene>
    <name evidence="2" type="ORF">JTE90_027052</name>
</gene>
<sequence length="457" mass="52618">MISLNSFKEPNLIHSLQSLEACIMSLAPPYLSTTPPMLSSHNQDPEKLMNQYRSYVSIIIEAGVEEENKLKALQELGQELESIVANPQYPSFLEHMLKVFIRILQEGEPDFILEHTPHQMRKLILEIIHRIPINQTLLPHVKNILNVMFKLLEIENEENVLVVLRIIMVFHLKFRPPYRAEVANFLAYVKGIYGELPSHLDDIFDPRPTPTVKDATMASLAPLLENTYSITLILCERRGQEQPEQLNLIPKATKSLKALAELPINVVLMYQLYRQNVYNDVQEFIPLIMATISLQPSEQHRTNLQFNQKVFVDFMAAQIKALSFLAFIVHIYQSVVNEHSSQLTREMLRLLMLCPQEVALMRRELHQAVKVILASELRNSTDVVESRKEFFLLGLDIYDEPRILGYLPRPPIQGPKNEQSDVELEDYSSPDSDMDENQPPSKRFKPGPSGTFFSYEM</sequence>
<keyword evidence="3" id="KW-1185">Reference proteome</keyword>
<feature type="region of interest" description="Disordered" evidence="1">
    <location>
        <begin position="409"/>
        <end position="457"/>
    </location>
</feature>
<proteinExistence type="predicted"/>
<protein>
    <submittedName>
        <fullName evidence="2">Uncharacterized protein</fullName>
    </submittedName>
</protein>
<accession>A0AAV6U512</accession>
<evidence type="ECO:0000256" key="1">
    <source>
        <dbReference type="SAM" id="MobiDB-lite"/>
    </source>
</evidence>
<dbReference type="SUPFAM" id="SSF48371">
    <property type="entry name" value="ARM repeat"/>
    <property type="match status" value="1"/>
</dbReference>
<dbReference type="InterPro" id="IPR016024">
    <property type="entry name" value="ARM-type_fold"/>
</dbReference>
<organism evidence="2 3">
    <name type="scientific">Oedothorax gibbosus</name>
    <dbReference type="NCBI Taxonomy" id="931172"/>
    <lineage>
        <taxon>Eukaryota</taxon>
        <taxon>Metazoa</taxon>
        <taxon>Ecdysozoa</taxon>
        <taxon>Arthropoda</taxon>
        <taxon>Chelicerata</taxon>
        <taxon>Arachnida</taxon>
        <taxon>Araneae</taxon>
        <taxon>Araneomorphae</taxon>
        <taxon>Entelegynae</taxon>
        <taxon>Araneoidea</taxon>
        <taxon>Linyphiidae</taxon>
        <taxon>Erigoninae</taxon>
        <taxon>Oedothorax</taxon>
    </lineage>
</organism>
<comment type="caution">
    <text evidence="2">The sequence shown here is derived from an EMBL/GenBank/DDBJ whole genome shotgun (WGS) entry which is preliminary data.</text>
</comment>
<evidence type="ECO:0000313" key="2">
    <source>
        <dbReference type="EMBL" id="KAG8178734.1"/>
    </source>
</evidence>